<feature type="transmembrane region" description="Helical" evidence="1">
    <location>
        <begin position="6"/>
        <end position="38"/>
    </location>
</feature>
<reference evidence="2 3" key="1">
    <citation type="submission" date="2020-03" db="EMBL/GenBank/DDBJ databases">
        <title>Assessment of the enzymatic potential of alkaline-tolerant lipase obtained from Bacillus luteus H11 (technogenic soil) for the bioremediation of saline soils contaminated with petroleum substances.</title>
        <authorList>
            <person name="Kalwasinska A."/>
        </authorList>
    </citation>
    <scope>NUCLEOTIDE SEQUENCE [LARGE SCALE GENOMIC DNA]</scope>
    <source>
        <strain evidence="2 3">H11</strain>
    </source>
</reference>
<evidence type="ECO:0000313" key="2">
    <source>
        <dbReference type="EMBL" id="NJP37939.1"/>
    </source>
</evidence>
<keyword evidence="3" id="KW-1185">Reference proteome</keyword>
<keyword evidence="1" id="KW-0472">Membrane</keyword>
<keyword evidence="1" id="KW-1133">Transmembrane helix</keyword>
<feature type="transmembrane region" description="Helical" evidence="1">
    <location>
        <begin position="50"/>
        <end position="72"/>
    </location>
</feature>
<dbReference type="AlphaFoldDB" id="A0A969PUV5"/>
<protein>
    <recommendedName>
        <fullName evidence="4">DUF4190 domain-containing protein</fullName>
    </recommendedName>
</protein>
<comment type="caution">
    <text evidence="2">The sequence shown here is derived from an EMBL/GenBank/DDBJ whole genome shotgun (WGS) entry which is preliminary data.</text>
</comment>
<keyword evidence="1" id="KW-0812">Transmembrane</keyword>
<evidence type="ECO:0000256" key="1">
    <source>
        <dbReference type="SAM" id="Phobius"/>
    </source>
</evidence>
<dbReference type="Proteomes" id="UP000752012">
    <property type="component" value="Unassembled WGS sequence"/>
</dbReference>
<proteinExistence type="predicted"/>
<dbReference type="EMBL" id="JAATHJ010000013">
    <property type="protein sequence ID" value="NJP37939.1"/>
    <property type="molecule type" value="Genomic_DNA"/>
</dbReference>
<accession>A0A969PUV5</accession>
<name>A0A969PUV5_9BACI</name>
<evidence type="ECO:0008006" key="4">
    <source>
        <dbReference type="Google" id="ProtNLM"/>
    </source>
</evidence>
<sequence>MATAALVLGIIGLVIGIVPFIGWFVMPLWILAVVFGIIGMQKEIKKGMALTGVILGGITILYKIGFWVLMIIGSAA</sequence>
<gene>
    <name evidence="2" type="ORF">HCN83_10110</name>
</gene>
<evidence type="ECO:0000313" key="3">
    <source>
        <dbReference type="Proteomes" id="UP000752012"/>
    </source>
</evidence>
<organism evidence="2 3">
    <name type="scientific">Alkalicoccus luteus</name>
    <dbReference type="NCBI Taxonomy" id="1237094"/>
    <lineage>
        <taxon>Bacteria</taxon>
        <taxon>Bacillati</taxon>
        <taxon>Bacillota</taxon>
        <taxon>Bacilli</taxon>
        <taxon>Bacillales</taxon>
        <taxon>Bacillaceae</taxon>
        <taxon>Alkalicoccus</taxon>
    </lineage>
</organism>